<feature type="transmembrane region" description="Helical" evidence="1">
    <location>
        <begin position="37"/>
        <end position="58"/>
    </location>
</feature>
<gene>
    <name evidence="2" type="ORF">WH96_03665</name>
</gene>
<dbReference type="AlphaFoldDB" id="A0A0H2MP77"/>
<dbReference type="STRING" id="1489064.WH96_03665"/>
<dbReference type="Proteomes" id="UP000035444">
    <property type="component" value="Unassembled WGS sequence"/>
</dbReference>
<evidence type="ECO:0000313" key="3">
    <source>
        <dbReference type="Proteomes" id="UP000035444"/>
    </source>
</evidence>
<proteinExistence type="predicted"/>
<feature type="transmembrane region" description="Helical" evidence="1">
    <location>
        <begin position="127"/>
        <end position="153"/>
    </location>
</feature>
<organism evidence="2 3">
    <name type="scientific">Kiloniella spongiae</name>
    <dbReference type="NCBI Taxonomy" id="1489064"/>
    <lineage>
        <taxon>Bacteria</taxon>
        <taxon>Pseudomonadati</taxon>
        <taxon>Pseudomonadota</taxon>
        <taxon>Alphaproteobacteria</taxon>
        <taxon>Rhodospirillales</taxon>
        <taxon>Kiloniellaceae</taxon>
        <taxon>Kiloniella</taxon>
    </lineage>
</organism>
<comment type="caution">
    <text evidence="2">The sequence shown here is derived from an EMBL/GenBank/DDBJ whole genome shotgun (WGS) entry which is preliminary data.</text>
</comment>
<feature type="transmembrane region" description="Helical" evidence="1">
    <location>
        <begin position="70"/>
        <end position="90"/>
    </location>
</feature>
<sequence>MTFEQTSHHPVEKIRFGEAMNMAFAPLFSNFKTAVKFTLLPAISLLIIMGISTYLISVLAPDSTSLETEIFPLFFVVQLFFLLVTSLIFFQFYAAWVRFTFLDEDAISETLFLKLSKRHFLLAGKGLLLGIGSYIAFIVVIALFVIAGFILFFGMESFSLEAESYSPSMIGGMIFLIFPIMLILMAIFSAIVLKLSYVFPATALDQPYSFSMSWAHTRKQGLHIFLAFFVLYFIMSFAAGFIISIVIGVFSIALFSSSDVLQASDPATMLTSTSTLFLVIPLYFGVTILSLLAMIPFINMHNYCFATNTGWQSTEEITERFA</sequence>
<feature type="transmembrane region" description="Helical" evidence="1">
    <location>
        <begin position="222"/>
        <end position="255"/>
    </location>
</feature>
<evidence type="ECO:0008006" key="4">
    <source>
        <dbReference type="Google" id="ProtNLM"/>
    </source>
</evidence>
<feature type="transmembrane region" description="Helical" evidence="1">
    <location>
        <begin position="275"/>
        <end position="298"/>
    </location>
</feature>
<keyword evidence="1" id="KW-1133">Transmembrane helix</keyword>
<keyword evidence="1" id="KW-0812">Transmembrane</keyword>
<protein>
    <recommendedName>
        <fullName evidence="4">Glycerophosphoryl diester phosphodiesterase membrane domain-containing protein</fullName>
    </recommendedName>
</protein>
<dbReference type="EMBL" id="LAQL01000002">
    <property type="protein sequence ID" value="KLN62577.1"/>
    <property type="molecule type" value="Genomic_DNA"/>
</dbReference>
<keyword evidence="1" id="KW-0472">Membrane</keyword>
<evidence type="ECO:0000313" key="2">
    <source>
        <dbReference type="EMBL" id="KLN62577.1"/>
    </source>
</evidence>
<evidence type="ECO:0000256" key="1">
    <source>
        <dbReference type="SAM" id="Phobius"/>
    </source>
</evidence>
<dbReference type="RefSeq" id="WP_047762699.1">
    <property type="nucleotide sequence ID" value="NZ_LAQL01000002.1"/>
</dbReference>
<reference evidence="2 3" key="1">
    <citation type="submission" date="2015-03" db="EMBL/GenBank/DDBJ databases">
        <title>Genome Sequence of Kiloniella spongiae MEBiC09566, isolated from a marine sponge.</title>
        <authorList>
            <person name="Shao Z."/>
            <person name="Wang L."/>
            <person name="Li X."/>
        </authorList>
    </citation>
    <scope>NUCLEOTIDE SEQUENCE [LARGE SCALE GENOMIC DNA]</scope>
    <source>
        <strain evidence="2 3">MEBiC09566</strain>
    </source>
</reference>
<name>A0A0H2MP77_9PROT</name>
<accession>A0A0H2MP77</accession>
<dbReference type="OrthoDB" id="8480839at2"/>
<keyword evidence="3" id="KW-1185">Reference proteome</keyword>
<feature type="transmembrane region" description="Helical" evidence="1">
    <location>
        <begin position="173"/>
        <end position="193"/>
    </location>
</feature>